<evidence type="ECO:0000313" key="1">
    <source>
        <dbReference type="EMBL" id="EIW78812.1"/>
    </source>
</evidence>
<comment type="caution">
    <text evidence="1">The sequence shown here is derived from an EMBL/GenBank/DDBJ whole genome shotgun (WGS) entry which is preliminary data.</text>
</comment>
<sequence>MHADLEQLGASLRPVKTARHRSRIRLRSIRHRCRICLHAIFSIRTIKSCVENKPYPLTSGHTSRSPPFAPIGWRGSSARCTHILHVQEGAAKTPNPLCNPHHLTLLRR</sequence>
<protein>
    <submittedName>
        <fullName evidence="1">Uncharacterized protein</fullName>
    </submittedName>
</protein>
<dbReference type="RefSeq" id="XP_007770590.1">
    <property type="nucleotide sequence ID" value="XM_007772400.1"/>
</dbReference>
<proteinExistence type="predicted"/>
<dbReference type="KEGG" id="cput:CONPUDRAFT_138158"/>
<gene>
    <name evidence="1" type="ORF">CONPUDRAFT_138158</name>
</gene>
<keyword evidence="2" id="KW-1185">Reference proteome</keyword>
<organism evidence="1 2">
    <name type="scientific">Coniophora puteana (strain RWD-64-598)</name>
    <name type="common">Brown rot fungus</name>
    <dbReference type="NCBI Taxonomy" id="741705"/>
    <lineage>
        <taxon>Eukaryota</taxon>
        <taxon>Fungi</taxon>
        <taxon>Dikarya</taxon>
        <taxon>Basidiomycota</taxon>
        <taxon>Agaricomycotina</taxon>
        <taxon>Agaricomycetes</taxon>
        <taxon>Agaricomycetidae</taxon>
        <taxon>Boletales</taxon>
        <taxon>Coniophorineae</taxon>
        <taxon>Coniophoraceae</taxon>
        <taxon>Coniophora</taxon>
    </lineage>
</organism>
<accession>A0A5M3MHX9</accession>
<dbReference type="GeneID" id="19201149"/>
<dbReference type="AlphaFoldDB" id="A0A5M3MHX9"/>
<dbReference type="Proteomes" id="UP000053558">
    <property type="component" value="Unassembled WGS sequence"/>
</dbReference>
<evidence type="ECO:0000313" key="2">
    <source>
        <dbReference type="Proteomes" id="UP000053558"/>
    </source>
</evidence>
<reference evidence="2" key="1">
    <citation type="journal article" date="2012" name="Science">
        <title>The Paleozoic origin of enzymatic lignin decomposition reconstructed from 31 fungal genomes.</title>
        <authorList>
            <person name="Floudas D."/>
            <person name="Binder M."/>
            <person name="Riley R."/>
            <person name="Barry K."/>
            <person name="Blanchette R.A."/>
            <person name="Henrissat B."/>
            <person name="Martinez A.T."/>
            <person name="Otillar R."/>
            <person name="Spatafora J.W."/>
            <person name="Yadav J.S."/>
            <person name="Aerts A."/>
            <person name="Benoit I."/>
            <person name="Boyd A."/>
            <person name="Carlson A."/>
            <person name="Copeland A."/>
            <person name="Coutinho P.M."/>
            <person name="de Vries R.P."/>
            <person name="Ferreira P."/>
            <person name="Findley K."/>
            <person name="Foster B."/>
            <person name="Gaskell J."/>
            <person name="Glotzer D."/>
            <person name="Gorecki P."/>
            <person name="Heitman J."/>
            <person name="Hesse C."/>
            <person name="Hori C."/>
            <person name="Igarashi K."/>
            <person name="Jurgens J.A."/>
            <person name="Kallen N."/>
            <person name="Kersten P."/>
            <person name="Kohler A."/>
            <person name="Kuees U."/>
            <person name="Kumar T.K.A."/>
            <person name="Kuo A."/>
            <person name="LaButti K."/>
            <person name="Larrondo L.F."/>
            <person name="Lindquist E."/>
            <person name="Ling A."/>
            <person name="Lombard V."/>
            <person name="Lucas S."/>
            <person name="Lundell T."/>
            <person name="Martin R."/>
            <person name="McLaughlin D.J."/>
            <person name="Morgenstern I."/>
            <person name="Morin E."/>
            <person name="Murat C."/>
            <person name="Nagy L.G."/>
            <person name="Nolan M."/>
            <person name="Ohm R.A."/>
            <person name="Patyshakuliyeva A."/>
            <person name="Rokas A."/>
            <person name="Ruiz-Duenas F.J."/>
            <person name="Sabat G."/>
            <person name="Salamov A."/>
            <person name="Samejima M."/>
            <person name="Schmutz J."/>
            <person name="Slot J.C."/>
            <person name="St John F."/>
            <person name="Stenlid J."/>
            <person name="Sun H."/>
            <person name="Sun S."/>
            <person name="Syed K."/>
            <person name="Tsang A."/>
            <person name="Wiebenga A."/>
            <person name="Young D."/>
            <person name="Pisabarro A."/>
            <person name="Eastwood D.C."/>
            <person name="Martin F."/>
            <person name="Cullen D."/>
            <person name="Grigoriev I.V."/>
            <person name="Hibbett D.S."/>
        </authorList>
    </citation>
    <scope>NUCLEOTIDE SEQUENCE [LARGE SCALE GENOMIC DNA]</scope>
    <source>
        <strain evidence="2">RWD-64-598 SS2</strain>
    </source>
</reference>
<name>A0A5M3MHX9_CONPW</name>
<dbReference type="EMBL" id="JH711581">
    <property type="protein sequence ID" value="EIW78812.1"/>
    <property type="molecule type" value="Genomic_DNA"/>
</dbReference>